<feature type="non-terminal residue" evidence="2">
    <location>
        <position position="1"/>
    </location>
</feature>
<feature type="compositionally biased region" description="Polar residues" evidence="1">
    <location>
        <begin position="81"/>
        <end position="98"/>
    </location>
</feature>
<reference evidence="2" key="1">
    <citation type="submission" date="2021-02" db="EMBL/GenBank/DDBJ databases">
        <authorList>
            <person name="Dougan E. K."/>
            <person name="Rhodes N."/>
            <person name="Thang M."/>
            <person name="Chan C."/>
        </authorList>
    </citation>
    <scope>NUCLEOTIDE SEQUENCE</scope>
</reference>
<dbReference type="EMBL" id="CAJNNW010005505">
    <property type="protein sequence ID" value="CAE8647480.1"/>
    <property type="molecule type" value="Genomic_DNA"/>
</dbReference>
<feature type="compositionally biased region" description="Pro residues" evidence="1">
    <location>
        <begin position="64"/>
        <end position="74"/>
    </location>
</feature>
<gene>
    <name evidence="2" type="ORF">PGLA2088_LOCUS5718</name>
</gene>
<name>A0A813IC43_POLGL</name>
<protein>
    <submittedName>
        <fullName evidence="2">Uncharacterized protein</fullName>
    </submittedName>
</protein>
<evidence type="ECO:0000256" key="1">
    <source>
        <dbReference type="SAM" id="MobiDB-lite"/>
    </source>
</evidence>
<dbReference type="Proteomes" id="UP000626109">
    <property type="component" value="Unassembled WGS sequence"/>
</dbReference>
<feature type="region of interest" description="Disordered" evidence="1">
    <location>
        <begin position="21"/>
        <end position="98"/>
    </location>
</feature>
<sequence>RFRGSCERALSAGVRIGEVPSLSRGATASSSSALPLATEVNGVLRRSSAGSGLARQRSGRRPGSPTPAASPPRGPGDSARPSLQIQVPLSSRGTPGRK</sequence>
<accession>A0A813IC43</accession>
<organism evidence="2 3">
    <name type="scientific">Polarella glacialis</name>
    <name type="common">Dinoflagellate</name>
    <dbReference type="NCBI Taxonomy" id="89957"/>
    <lineage>
        <taxon>Eukaryota</taxon>
        <taxon>Sar</taxon>
        <taxon>Alveolata</taxon>
        <taxon>Dinophyceae</taxon>
        <taxon>Suessiales</taxon>
        <taxon>Suessiaceae</taxon>
        <taxon>Polarella</taxon>
    </lineage>
</organism>
<feature type="compositionally biased region" description="Low complexity" evidence="1">
    <location>
        <begin position="21"/>
        <end position="38"/>
    </location>
</feature>
<proteinExistence type="predicted"/>
<evidence type="ECO:0000313" key="3">
    <source>
        <dbReference type="Proteomes" id="UP000626109"/>
    </source>
</evidence>
<evidence type="ECO:0000313" key="2">
    <source>
        <dbReference type="EMBL" id="CAE8647480.1"/>
    </source>
</evidence>
<comment type="caution">
    <text evidence="2">The sequence shown here is derived from an EMBL/GenBank/DDBJ whole genome shotgun (WGS) entry which is preliminary data.</text>
</comment>
<feature type="non-terminal residue" evidence="2">
    <location>
        <position position="98"/>
    </location>
</feature>
<dbReference type="AlphaFoldDB" id="A0A813IC43"/>